<keyword evidence="9 13" id="KW-0418">Kinase</keyword>
<evidence type="ECO:0000256" key="11">
    <source>
        <dbReference type="ARBA" id="ARBA00023098"/>
    </source>
</evidence>
<dbReference type="AlphaFoldDB" id="A0A1I4B2H2"/>
<evidence type="ECO:0000256" key="6">
    <source>
        <dbReference type="ARBA" id="ARBA00022556"/>
    </source>
</evidence>
<evidence type="ECO:0000256" key="4">
    <source>
        <dbReference type="ARBA" id="ARBA00016436"/>
    </source>
</evidence>
<dbReference type="SUPFAM" id="SSF52540">
    <property type="entry name" value="P-loop containing nucleoside triphosphate hydrolases"/>
    <property type="match status" value="1"/>
</dbReference>
<dbReference type="PANTHER" id="PTHR42724">
    <property type="entry name" value="TETRAACYLDISACCHARIDE 4'-KINASE"/>
    <property type="match status" value="1"/>
</dbReference>
<comment type="pathway">
    <text evidence="2 13">Glycolipid biosynthesis; lipid IV(A) biosynthesis; lipid IV(A) from (3R)-3-hydroxytetradecanoyl-[acyl-carrier-protein] and UDP-N-acetyl-alpha-D-glucosamine: step 6/6.</text>
</comment>
<evidence type="ECO:0000256" key="3">
    <source>
        <dbReference type="ARBA" id="ARBA00012071"/>
    </source>
</evidence>
<keyword evidence="7 13" id="KW-0808">Transferase</keyword>
<keyword evidence="10 13" id="KW-0067">ATP-binding</keyword>
<dbReference type="InterPro" id="IPR027417">
    <property type="entry name" value="P-loop_NTPase"/>
</dbReference>
<dbReference type="GO" id="GO:0005886">
    <property type="term" value="C:plasma membrane"/>
    <property type="evidence" value="ECO:0007669"/>
    <property type="project" value="TreeGrafter"/>
</dbReference>
<dbReference type="OrthoDB" id="9766423at2"/>
<evidence type="ECO:0000256" key="1">
    <source>
        <dbReference type="ARBA" id="ARBA00002274"/>
    </source>
</evidence>
<reference evidence="14 15" key="1">
    <citation type="submission" date="2016-10" db="EMBL/GenBank/DDBJ databases">
        <authorList>
            <person name="Varghese N."/>
            <person name="Submissions S."/>
        </authorList>
    </citation>
    <scope>NUCLEOTIDE SEQUENCE [LARGE SCALE GENOMIC DNA]</scope>
    <source>
        <strain evidence="14 15">DSM 21822</strain>
    </source>
</reference>
<protein>
    <recommendedName>
        <fullName evidence="4 13">Tetraacyldisaccharide 4'-kinase</fullName>
        <ecNumber evidence="3 13">2.7.1.130</ecNumber>
    </recommendedName>
    <alternativeName>
        <fullName evidence="12 13">Lipid A 4'-kinase</fullName>
    </alternativeName>
</protein>
<evidence type="ECO:0000256" key="13">
    <source>
        <dbReference type="HAMAP-Rule" id="MF_00409"/>
    </source>
</evidence>
<keyword evidence="6 13" id="KW-0441">Lipid A biosynthesis</keyword>
<dbReference type="Pfam" id="PF02606">
    <property type="entry name" value="LpxK"/>
    <property type="match status" value="1"/>
</dbReference>
<keyword evidence="11 13" id="KW-0443">Lipid metabolism</keyword>
<dbReference type="PANTHER" id="PTHR42724:SF1">
    <property type="entry name" value="TETRAACYLDISACCHARIDE 4'-KINASE, MITOCHONDRIAL-RELATED"/>
    <property type="match status" value="1"/>
</dbReference>
<evidence type="ECO:0000256" key="10">
    <source>
        <dbReference type="ARBA" id="ARBA00022840"/>
    </source>
</evidence>
<sequence length="344" mass="36946">MASEAPPFWWERPDWRAYALYPLSAIYGAVARRRMNAAKREKIDCPVLCVGNLTVGGAGKTPVAIALAAAATQLGRKPGFLSRGHGGSFSEPHLVDAHHDSARHVGDEPLLLAEHAPVAVTPNRAHGARLLTESGCDFLIMDDGFQSARIHIDFALLVIDARRGLGNGHIIPGGPMRAPLLDQLRLADAVLKMGEGSAADLVIRRAARAGKPIFEAVARPRDPGVIAGKRLLAFAGIGNPDKFYATIAEAGGTVALTRSFGDHHFYSDDELIDLAAAARSDGLEIVTTAKDAARLRHGSAAAQALLEQAHVLEIDTKFEPDSVPERLIEETLKNWRDRKLRNGV</sequence>
<gene>
    <name evidence="13" type="primary">lpxK</name>
    <name evidence="14" type="ORF">SAMN04488498_109104</name>
</gene>
<dbReference type="EC" id="2.7.1.130" evidence="3 13"/>
<evidence type="ECO:0000256" key="8">
    <source>
        <dbReference type="ARBA" id="ARBA00022741"/>
    </source>
</evidence>
<keyword evidence="15" id="KW-1185">Reference proteome</keyword>
<comment type="catalytic activity">
    <reaction evidence="13">
        <text>a lipid A disaccharide + ATP = a lipid IVA + ADP + H(+)</text>
        <dbReference type="Rhea" id="RHEA:67840"/>
        <dbReference type="ChEBI" id="CHEBI:15378"/>
        <dbReference type="ChEBI" id="CHEBI:30616"/>
        <dbReference type="ChEBI" id="CHEBI:176343"/>
        <dbReference type="ChEBI" id="CHEBI:176425"/>
        <dbReference type="ChEBI" id="CHEBI:456216"/>
        <dbReference type="EC" id="2.7.1.130"/>
    </reaction>
</comment>
<dbReference type="GO" id="GO:0009245">
    <property type="term" value="P:lipid A biosynthetic process"/>
    <property type="evidence" value="ECO:0007669"/>
    <property type="project" value="UniProtKB-UniRule"/>
</dbReference>
<keyword evidence="8 13" id="KW-0547">Nucleotide-binding</keyword>
<evidence type="ECO:0000256" key="5">
    <source>
        <dbReference type="ARBA" id="ARBA00022516"/>
    </source>
</evidence>
<organism evidence="14 15">
    <name type="scientific">Neomesorhizobium albiziae</name>
    <dbReference type="NCBI Taxonomy" id="335020"/>
    <lineage>
        <taxon>Bacteria</taxon>
        <taxon>Pseudomonadati</taxon>
        <taxon>Pseudomonadota</taxon>
        <taxon>Alphaproteobacteria</taxon>
        <taxon>Hyphomicrobiales</taxon>
        <taxon>Phyllobacteriaceae</taxon>
        <taxon>Neomesorhizobium</taxon>
    </lineage>
</organism>
<dbReference type="HAMAP" id="MF_00409">
    <property type="entry name" value="LpxK"/>
    <property type="match status" value="1"/>
</dbReference>
<feature type="binding site" evidence="13">
    <location>
        <begin position="54"/>
        <end position="61"/>
    </location>
    <ligand>
        <name>ATP</name>
        <dbReference type="ChEBI" id="CHEBI:30616"/>
    </ligand>
</feature>
<dbReference type="RefSeq" id="WP_149761142.1">
    <property type="nucleotide sequence ID" value="NZ_BSPE01000078.1"/>
</dbReference>
<name>A0A1I4B2H2_9HYPH</name>
<evidence type="ECO:0000256" key="12">
    <source>
        <dbReference type="ARBA" id="ARBA00029757"/>
    </source>
</evidence>
<dbReference type="NCBIfam" id="TIGR00682">
    <property type="entry name" value="lpxK"/>
    <property type="match status" value="1"/>
</dbReference>
<dbReference type="EMBL" id="FOSL01000009">
    <property type="protein sequence ID" value="SFK62367.1"/>
    <property type="molecule type" value="Genomic_DNA"/>
</dbReference>
<evidence type="ECO:0000256" key="9">
    <source>
        <dbReference type="ARBA" id="ARBA00022777"/>
    </source>
</evidence>
<evidence type="ECO:0000313" key="15">
    <source>
        <dbReference type="Proteomes" id="UP000323300"/>
    </source>
</evidence>
<dbReference type="GO" id="GO:0009244">
    <property type="term" value="P:lipopolysaccharide core region biosynthetic process"/>
    <property type="evidence" value="ECO:0007669"/>
    <property type="project" value="TreeGrafter"/>
</dbReference>
<dbReference type="GO" id="GO:0009029">
    <property type="term" value="F:lipid-A 4'-kinase activity"/>
    <property type="evidence" value="ECO:0007669"/>
    <property type="project" value="UniProtKB-UniRule"/>
</dbReference>
<dbReference type="UniPathway" id="UPA00359">
    <property type="reaction ID" value="UER00482"/>
</dbReference>
<evidence type="ECO:0000256" key="2">
    <source>
        <dbReference type="ARBA" id="ARBA00004870"/>
    </source>
</evidence>
<evidence type="ECO:0000256" key="7">
    <source>
        <dbReference type="ARBA" id="ARBA00022679"/>
    </source>
</evidence>
<accession>A0A1I4B2H2</accession>
<keyword evidence="5 13" id="KW-0444">Lipid biosynthesis</keyword>
<dbReference type="GO" id="GO:0005524">
    <property type="term" value="F:ATP binding"/>
    <property type="evidence" value="ECO:0007669"/>
    <property type="project" value="UniProtKB-UniRule"/>
</dbReference>
<evidence type="ECO:0000313" key="14">
    <source>
        <dbReference type="EMBL" id="SFK62367.1"/>
    </source>
</evidence>
<dbReference type="InterPro" id="IPR003758">
    <property type="entry name" value="LpxK"/>
</dbReference>
<dbReference type="Proteomes" id="UP000323300">
    <property type="component" value="Unassembled WGS sequence"/>
</dbReference>
<comment type="function">
    <text evidence="1 13">Transfers the gamma-phosphate of ATP to the 4'-position of a tetraacyldisaccharide 1-phosphate intermediate (termed DS-1-P) to form tetraacyldisaccharide 1,4'-bis-phosphate (lipid IVA).</text>
</comment>
<comment type="similarity">
    <text evidence="13">Belongs to the LpxK family.</text>
</comment>
<proteinExistence type="inferred from homology"/>